<keyword evidence="5 6" id="KW-0560">Oxidoreductase</keyword>
<reference evidence="7 8" key="1">
    <citation type="submission" date="2020-11" db="EMBL/GenBank/DDBJ databases">
        <authorList>
            <person name="Peeters C."/>
        </authorList>
    </citation>
    <scope>NUCLEOTIDE SEQUENCE [LARGE SCALE GENOMIC DNA]</scope>
    <source>
        <strain evidence="7 8">LMG 7974</strain>
    </source>
</reference>
<dbReference type="Gene3D" id="3.20.20.220">
    <property type="match status" value="1"/>
</dbReference>
<protein>
    <recommendedName>
        <fullName evidence="6">Methylenetetrahydrofolate reductase</fullName>
    </recommendedName>
</protein>
<evidence type="ECO:0000256" key="5">
    <source>
        <dbReference type="ARBA" id="ARBA00023002"/>
    </source>
</evidence>
<sequence length="306" mass="34632">MLQDKIKNGDAGILLYGLTPPKSNKDESDILRIAGIWRDRIQSIGVDGIVLYDIQDEADRTDDERTFEYIQTISPEIYYQKYLKTDIPAVIYKAVGKYDEIKFNEYLASLVPNSINVFVGASSKNTPIKLTLEQAYKISKKQSNRPFYGGVCIPERHAKKADEHLRVAAKTLNGCEFFISQAVYNLENAKNFIDEYAKMQTKKVPIIFTFTPCGSLKTLEFMKWLGISIPQNLQDRLINSQDILKSSVDLGLDIFNFLYKYALNKGISVGANVESISTRKVEIQASIELLNGIKHIINTASYAYKI</sequence>
<gene>
    <name evidence="7" type="ORF">LMG7974_00960</name>
</gene>
<dbReference type="SUPFAM" id="SSF51730">
    <property type="entry name" value="FAD-linked oxidoreductase"/>
    <property type="match status" value="1"/>
</dbReference>
<evidence type="ECO:0000256" key="3">
    <source>
        <dbReference type="ARBA" id="ARBA00022630"/>
    </source>
</evidence>
<dbReference type="Pfam" id="PF02219">
    <property type="entry name" value="MTHFR"/>
    <property type="match status" value="1"/>
</dbReference>
<evidence type="ECO:0000256" key="1">
    <source>
        <dbReference type="ARBA" id="ARBA00001974"/>
    </source>
</evidence>
<comment type="cofactor">
    <cofactor evidence="1 6">
        <name>FAD</name>
        <dbReference type="ChEBI" id="CHEBI:57692"/>
    </cofactor>
</comment>
<evidence type="ECO:0000313" key="7">
    <source>
        <dbReference type="EMBL" id="CAD7288339.1"/>
    </source>
</evidence>
<dbReference type="RefSeq" id="WP_229932762.1">
    <property type="nucleotide sequence ID" value="NZ_CAJHOF010000007.1"/>
</dbReference>
<comment type="caution">
    <text evidence="7">The sequence shown here is derived from an EMBL/GenBank/DDBJ whole genome shotgun (WGS) entry which is preliminary data.</text>
</comment>
<comment type="similarity">
    <text evidence="6">Belongs to the methylenetetrahydrofolate reductase family.</text>
</comment>
<organism evidence="7 8">
    <name type="scientific">Campylobacter majalis</name>
    <dbReference type="NCBI Taxonomy" id="2790656"/>
    <lineage>
        <taxon>Bacteria</taxon>
        <taxon>Pseudomonadati</taxon>
        <taxon>Campylobacterota</taxon>
        <taxon>Epsilonproteobacteria</taxon>
        <taxon>Campylobacterales</taxon>
        <taxon>Campylobacteraceae</taxon>
        <taxon>Campylobacter</taxon>
    </lineage>
</organism>
<evidence type="ECO:0000256" key="4">
    <source>
        <dbReference type="ARBA" id="ARBA00022827"/>
    </source>
</evidence>
<evidence type="ECO:0000256" key="2">
    <source>
        <dbReference type="ARBA" id="ARBA00004777"/>
    </source>
</evidence>
<comment type="pathway">
    <text evidence="2 6">One-carbon metabolism; tetrahydrofolate interconversion.</text>
</comment>
<evidence type="ECO:0000313" key="8">
    <source>
        <dbReference type="Proteomes" id="UP000789803"/>
    </source>
</evidence>
<dbReference type="InterPro" id="IPR029041">
    <property type="entry name" value="FAD-linked_oxidoreductase-like"/>
</dbReference>
<dbReference type="EMBL" id="CAJHOF010000007">
    <property type="protein sequence ID" value="CAD7288339.1"/>
    <property type="molecule type" value="Genomic_DNA"/>
</dbReference>
<dbReference type="Proteomes" id="UP000789803">
    <property type="component" value="Unassembled WGS sequence"/>
</dbReference>
<proteinExistence type="inferred from homology"/>
<keyword evidence="4 6" id="KW-0274">FAD</keyword>
<keyword evidence="3 6" id="KW-0285">Flavoprotein</keyword>
<dbReference type="InterPro" id="IPR003171">
    <property type="entry name" value="Mehydrof_redctse-like"/>
</dbReference>
<evidence type="ECO:0000256" key="6">
    <source>
        <dbReference type="RuleBase" id="RU003862"/>
    </source>
</evidence>
<keyword evidence="8" id="KW-1185">Reference proteome</keyword>
<name>A0ABN7K731_9BACT</name>
<accession>A0ABN7K731</accession>